<organism evidence="1 2">
    <name type="scientific">Clostridium scatologenes</name>
    <dbReference type="NCBI Taxonomy" id="1548"/>
    <lineage>
        <taxon>Bacteria</taxon>
        <taxon>Bacillati</taxon>
        <taxon>Bacillota</taxon>
        <taxon>Clostridia</taxon>
        <taxon>Eubacteriales</taxon>
        <taxon>Clostridiaceae</taxon>
        <taxon>Clostridium</taxon>
    </lineage>
</organism>
<dbReference type="GO" id="GO:0016301">
    <property type="term" value="F:kinase activity"/>
    <property type="evidence" value="ECO:0007669"/>
    <property type="project" value="UniProtKB-KW"/>
</dbReference>
<keyword evidence="1" id="KW-0418">Kinase</keyword>
<evidence type="ECO:0000313" key="2">
    <source>
        <dbReference type="Proteomes" id="UP000033115"/>
    </source>
</evidence>
<dbReference type="HOGENOM" id="CLU_3042141_0_0_9"/>
<reference evidence="1 2" key="1">
    <citation type="journal article" date="2015" name="J. Biotechnol.">
        <title>Complete genome sequence of a malodorant-producing acetogen, Clostridium scatologenes ATCC 25775(T).</title>
        <authorList>
            <person name="Zhu Z."/>
            <person name="Guo T."/>
            <person name="Zheng H."/>
            <person name="Song T."/>
            <person name="Ouyang P."/>
            <person name="Xie J."/>
        </authorList>
    </citation>
    <scope>NUCLEOTIDE SEQUENCE [LARGE SCALE GENOMIC DNA]</scope>
    <source>
        <strain evidence="1 2">ATCC 25775</strain>
    </source>
</reference>
<gene>
    <name evidence="1" type="ORF">CSCA_2228</name>
</gene>
<dbReference type="Proteomes" id="UP000033115">
    <property type="component" value="Chromosome"/>
</dbReference>
<keyword evidence="1" id="KW-0808">Transferase</keyword>
<keyword evidence="2" id="KW-1185">Reference proteome</keyword>
<protein>
    <submittedName>
        <fullName evidence="1">Histidine kinase</fullName>
    </submittedName>
</protein>
<dbReference type="EMBL" id="CP009933">
    <property type="protein sequence ID" value="AKA69353.1"/>
    <property type="molecule type" value="Genomic_DNA"/>
</dbReference>
<accession>A0A0E3M6K4</accession>
<sequence>MPWDEAKLSICDIGEIHLYAYGESHEFHVDVHEVHYAIYGVFHATLYEVHFYFF</sequence>
<proteinExistence type="predicted"/>
<dbReference type="AlphaFoldDB" id="A0A0E3M6K4"/>
<name>A0A0E3M6K4_CLOSL</name>
<evidence type="ECO:0000313" key="1">
    <source>
        <dbReference type="EMBL" id="AKA69353.1"/>
    </source>
</evidence>
<dbReference type="STRING" id="1548.CSCA_2228"/>
<dbReference type="KEGG" id="csq:CSCA_2228"/>